<sequence length="55" mass="5477">MAGDQIVFSLYTGGVFTVPLAGGAVTPVEAGAGMHLLAWPRIGTPGQGGEPHGTE</sequence>
<evidence type="ECO:0000313" key="1">
    <source>
        <dbReference type="EMBL" id="MFC5834694.1"/>
    </source>
</evidence>
<dbReference type="Proteomes" id="UP001596058">
    <property type="component" value="Unassembled WGS sequence"/>
</dbReference>
<keyword evidence="2" id="KW-1185">Reference proteome</keyword>
<protein>
    <submittedName>
        <fullName evidence="1">Uncharacterized protein</fullName>
    </submittedName>
</protein>
<evidence type="ECO:0000313" key="2">
    <source>
        <dbReference type="Proteomes" id="UP001596058"/>
    </source>
</evidence>
<reference evidence="2" key="1">
    <citation type="journal article" date="2019" name="Int. J. Syst. Evol. Microbiol.">
        <title>The Global Catalogue of Microorganisms (GCM) 10K type strain sequencing project: providing services to taxonomists for standard genome sequencing and annotation.</title>
        <authorList>
            <consortium name="The Broad Institute Genomics Platform"/>
            <consortium name="The Broad Institute Genome Sequencing Center for Infectious Disease"/>
            <person name="Wu L."/>
            <person name="Ma J."/>
        </authorList>
    </citation>
    <scope>NUCLEOTIDE SEQUENCE [LARGE SCALE GENOMIC DNA]</scope>
    <source>
        <strain evidence="2">CCUG 53903</strain>
    </source>
</reference>
<dbReference type="EMBL" id="JBHSPA010000115">
    <property type="protein sequence ID" value="MFC5834694.1"/>
    <property type="molecule type" value="Genomic_DNA"/>
</dbReference>
<accession>A0ABW1DA39</accession>
<dbReference type="RefSeq" id="WP_379524108.1">
    <property type="nucleotide sequence ID" value="NZ_JBHSPA010000115.1"/>
</dbReference>
<comment type="caution">
    <text evidence="1">The sequence shown here is derived from an EMBL/GenBank/DDBJ whole genome shotgun (WGS) entry which is preliminary data.</text>
</comment>
<organism evidence="1 2">
    <name type="scientific">Nonomuraea insulae</name>
    <dbReference type="NCBI Taxonomy" id="1616787"/>
    <lineage>
        <taxon>Bacteria</taxon>
        <taxon>Bacillati</taxon>
        <taxon>Actinomycetota</taxon>
        <taxon>Actinomycetes</taxon>
        <taxon>Streptosporangiales</taxon>
        <taxon>Streptosporangiaceae</taxon>
        <taxon>Nonomuraea</taxon>
    </lineage>
</organism>
<gene>
    <name evidence="1" type="ORF">ACFPZ3_63550</name>
</gene>
<name>A0ABW1DA39_9ACTN</name>
<proteinExistence type="predicted"/>